<evidence type="ECO:0000313" key="4">
    <source>
        <dbReference type="Proteomes" id="UP000820669"/>
    </source>
</evidence>
<keyword evidence="2" id="KW-1133">Transmembrane helix</keyword>
<keyword evidence="4" id="KW-1185">Reference proteome</keyword>
<keyword evidence="2" id="KW-0812">Transmembrane</keyword>
<organism evidence="3 4">
    <name type="scientific">Pseudonocardia acidicola</name>
    <dbReference type="NCBI Taxonomy" id="2724939"/>
    <lineage>
        <taxon>Bacteria</taxon>
        <taxon>Bacillati</taxon>
        <taxon>Actinomycetota</taxon>
        <taxon>Actinomycetes</taxon>
        <taxon>Pseudonocardiales</taxon>
        <taxon>Pseudonocardiaceae</taxon>
        <taxon>Pseudonocardia</taxon>
    </lineage>
</organism>
<name>A0ABX1S810_9PSEU</name>
<feature type="transmembrane region" description="Helical" evidence="2">
    <location>
        <begin position="46"/>
        <end position="66"/>
    </location>
</feature>
<dbReference type="RefSeq" id="WP_169379902.1">
    <property type="nucleotide sequence ID" value="NZ_JAAXLA010000005.1"/>
</dbReference>
<sequence length="67" mass="7032">MTEAGLDAPLSPTPSEALEPTDELGRRCAALADPAAQGEPLTRLEYLLLVFATVVVPTVLIIAGSWL</sequence>
<evidence type="ECO:0000313" key="3">
    <source>
        <dbReference type="EMBL" id="NMH96511.1"/>
    </source>
</evidence>
<evidence type="ECO:0000256" key="1">
    <source>
        <dbReference type="SAM" id="MobiDB-lite"/>
    </source>
</evidence>
<keyword evidence="2" id="KW-0472">Membrane</keyword>
<reference evidence="3 4" key="1">
    <citation type="submission" date="2020-04" db="EMBL/GenBank/DDBJ databases">
        <authorList>
            <person name="Klaysubun C."/>
            <person name="Duangmal K."/>
            <person name="Lipun K."/>
        </authorList>
    </citation>
    <scope>NUCLEOTIDE SEQUENCE [LARGE SCALE GENOMIC DNA]</scope>
    <source>
        <strain evidence="3 4">K10HN5</strain>
    </source>
</reference>
<protein>
    <submittedName>
        <fullName evidence="3">Uncharacterized protein</fullName>
    </submittedName>
</protein>
<proteinExistence type="predicted"/>
<accession>A0ABX1S810</accession>
<evidence type="ECO:0000256" key="2">
    <source>
        <dbReference type="SAM" id="Phobius"/>
    </source>
</evidence>
<dbReference type="Proteomes" id="UP000820669">
    <property type="component" value="Unassembled WGS sequence"/>
</dbReference>
<comment type="caution">
    <text evidence="3">The sequence shown here is derived from an EMBL/GenBank/DDBJ whole genome shotgun (WGS) entry which is preliminary data.</text>
</comment>
<feature type="region of interest" description="Disordered" evidence="1">
    <location>
        <begin position="1"/>
        <end position="21"/>
    </location>
</feature>
<dbReference type="EMBL" id="JAAXLA010000005">
    <property type="protein sequence ID" value="NMH96511.1"/>
    <property type="molecule type" value="Genomic_DNA"/>
</dbReference>
<gene>
    <name evidence="3" type="ORF">HF526_04130</name>
</gene>